<evidence type="ECO:0000256" key="1">
    <source>
        <dbReference type="SAM" id="SignalP"/>
    </source>
</evidence>
<dbReference type="Proteomes" id="UP000017127">
    <property type="component" value="Unassembled WGS sequence"/>
</dbReference>
<comment type="caution">
    <text evidence="3">The sequence shown here is derived from an EMBL/GenBank/DDBJ whole genome shotgun (WGS) entry which is preliminary data.</text>
</comment>
<dbReference type="RefSeq" id="WP_023068859.1">
    <property type="nucleotide sequence ID" value="NZ_AUZM01000076.1"/>
</dbReference>
<feature type="signal peptide" evidence="1">
    <location>
        <begin position="1"/>
        <end position="20"/>
    </location>
</feature>
<dbReference type="OrthoDB" id="507489at2"/>
<dbReference type="EMBL" id="AUZM01000076">
    <property type="protein sequence ID" value="ERT04886.1"/>
    <property type="molecule type" value="Genomic_DNA"/>
</dbReference>
<gene>
    <name evidence="3" type="ORF">M595_5166</name>
</gene>
<dbReference type="Pfam" id="PF07589">
    <property type="entry name" value="PEP-CTERM"/>
    <property type="match status" value="1"/>
</dbReference>
<dbReference type="NCBIfam" id="TIGR02595">
    <property type="entry name" value="PEP_CTERM"/>
    <property type="match status" value="1"/>
</dbReference>
<keyword evidence="1" id="KW-0732">Signal</keyword>
<organism evidence="3 4">
    <name type="scientific">Lyngbya aestuarii BL J</name>
    <dbReference type="NCBI Taxonomy" id="1348334"/>
    <lineage>
        <taxon>Bacteria</taxon>
        <taxon>Bacillati</taxon>
        <taxon>Cyanobacteriota</taxon>
        <taxon>Cyanophyceae</taxon>
        <taxon>Oscillatoriophycideae</taxon>
        <taxon>Oscillatoriales</taxon>
        <taxon>Microcoleaceae</taxon>
        <taxon>Lyngbya</taxon>
    </lineage>
</organism>
<evidence type="ECO:0000313" key="3">
    <source>
        <dbReference type="EMBL" id="ERT04886.1"/>
    </source>
</evidence>
<sequence>MKTKLFALLTSLTTLTTVVAATAPAQAGEIDDLMDAFYQFAPTQDRMKIQSDGVNLKEFDLTGPLTVNQSNANLEAVFLGEAAGSTKNVLDFSVSSGDSNDKWSNIFAYKDDILDKKDPNNIWKVGSFNKNFNDEAGLDIGSTLSLGAFEAGSTLDFALGRSNDASFGFSLSSAPTQFKGYTLAGFEDWMIIGLEDNNTSTSDWDYNDAVFAVKLGTPAASVPEPSTIAALMGVSAAFGMSRRKNANKS</sequence>
<dbReference type="InterPro" id="IPR013424">
    <property type="entry name" value="Ice-binding_C"/>
</dbReference>
<evidence type="ECO:0000313" key="4">
    <source>
        <dbReference type="Proteomes" id="UP000017127"/>
    </source>
</evidence>
<dbReference type="AlphaFoldDB" id="U7QEN1"/>
<reference evidence="3 4" key="1">
    <citation type="journal article" date="2013" name="Front. Microbiol.">
        <title>Comparative genomic analyses of the cyanobacterium, Lyngbya aestuarii BL J, a powerful hydrogen producer.</title>
        <authorList>
            <person name="Kothari A."/>
            <person name="Vaughn M."/>
            <person name="Garcia-Pichel F."/>
        </authorList>
    </citation>
    <scope>NUCLEOTIDE SEQUENCE [LARGE SCALE GENOMIC DNA]</scope>
    <source>
        <strain evidence="3 4">BL J</strain>
    </source>
</reference>
<protein>
    <submittedName>
        <fullName evidence="3">PEP-CTERM-sorting domain protein</fullName>
    </submittedName>
</protein>
<evidence type="ECO:0000259" key="2">
    <source>
        <dbReference type="Pfam" id="PF07589"/>
    </source>
</evidence>
<keyword evidence="4" id="KW-1185">Reference proteome</keyword>
<accession>U7QEN1</accession>
<feature type="chain" id="PRO_5004687641" evidence="1">
    <location>
        <begin position="21"/>
        <end position="249"/>
    </location>
</feature>
<proteinExistence type="predicted"/>
<name>U7QEN1_9CYAN</name>
<feature type="domain" description="Ice-binding protein C-terminal" evidence="2">
    <location>
        <begin position="221"/>
        <end position="243"/>
    </location>
</feature>